<feature type="coiled-coil region" evidence="1">
    <location>
        <begin position="163"/>
        <end position="387"/>
    </location>
</feature>
<dbReference type="OrthoDB" id="10254988at2759"/>
<accession>A0A4Z1T761</accession>
<dbReference type="EMBL" id="VDLU01000002">
    <property type="protein sequence ID" value="TNJ28331.1"/>
    <property type="molecule type" value="Genomic_DNA"/>
</dbReference>
<dbReference type="Gene3D" id="1.10.287.1490">
    <property type="match status" value="1"/>
</dbReference>
<evidence type="ECO:0000313" key="2">
    <source>
        <dbReference type="EMBL" id="TNJ28331.1"/>
    </source>
</evidence>
<gene>
    <name evidence="2" type="ORF">GMRT_14122</name>
</gene>
<sequence length="533" mass="61382">MDPQKLQNDLKEARKRIAILEESLRAAKFEIVRLEDANSRLLSNQTASKLDGPRVSTLESENEQLREQVNELQQRIEATEEERLKFMEQIALLQADNGILSKDVMELTETVNELTGLAEAEVPDPTVGMVEDGQLKKPRFVPYEQYENVAALLAEYQDDDINAETKTAQIKELVETNQRLESTVAALKLVQEKSSTWEDSLCKAESRITELEVLLADAERHHAEYDNMKAQYEEMEKQCLRYQAGEAAHNQRLTEFDDARNALVASRNELELYKQRLAAAEDEVQGLRDELTRLQHSELAAEDAVNRIKELEEMHSKLADDYTQSVRAVASLREVETEVKRLRTENEAQRARLLIAEDQVNRVVGENERLERLKEDQAAEMNKLYEAKRLYEYMKERFEPIKAEMERLRAKERNYAHIFATVDATNSKNDQRYKELEDLKREELKKRDDTIQTLKNEKLKLNEEIINLKANLHLREEEYRRASARVMALESSLANAAGGEYAVDEDLKTSNPMSVRLSSLRATAQARAAAQQQ</sequence>
<protein>
    <submittedName>
        <fullName evidence="2">Putative Spindle pole protein</fullName>
    </submittedName>
</protein>
<keyword evidence="1" id="KW-0175">Coiled coil</keyword>
<feature type="coiled-coil region" evidence="1">
    <location>
        <begin position="3"/>
        <end position="96"/>
    </location>
</feature>
<dbReference type="AlphaFoldDB" id="A0A4Z1T761"/>
<comment type="caution">
    <text evidence="2">The sequence shown here is derived from an EMBL/GenBank/DDBJ whole genome shotgun (WGS) entry which is preliminary data.</text>
</comment>
<dbReference type="Proteomes" id="UP000315496">
    <property type="component" value="Chromosome 2"/>
</dbReference>
<keyword evidence="3" id="KW-1185">Reference proteome</keyword>
<dbReference type="VEuPathDB" id="GiardiaDB:GMRT_14122"/>
<reference evidence="2 3" key="1">
    <citation type="submission" date="2019-05" db="EMBL/GenBank/DDBJ databases">
        <title>The compact genome of Giardia muris reveals important steps in the evolution of intestinal protozoan parasites.</title>
        <authorList>
            <person name="Xu F."/>
            <person name="Jimenez-Gonzalez A."/>
            <person name="Einarsson E."/>
            <person name="Astvaldsson A."/>
            <person name="Peirasmaki D."/>
            <person name="Eckmann L."/>
            <person name="Andersson J.O."/>
            <person name="Svard S.G."/>
            <person name="Jerlstrom-Hultqvist J."/>
        </authorList>
    </citation>
    <scope>NUCLEOTIDE SEQUENCE [LARGE SCALE GENOMIC DNA]</scope>
    <source>
        <strain evidence="2 3">Roberts-Thomson</strain>
    </source>
</reference>
<evidence type="ECO:0000256" key="1">
    <source>
        <dbReference type="SAM" id="Coils"/>
    </source>
</evidence>
<evidence type="ECO:0000313" key="3">
    <source>
        <dbReference type="Proteomes" id="UP000315496"/>
    </source>
</evidence>
<feature type="coiled-coil region" evidence="1">
    <location>
        <begin position="422"/>
        <end position="478"/>
    </location>
</feature>
<name>A0A4Z1T761_GIAMU</name>
<organism evidence="2 3">
    <name type="scientific">Giardia muris</name>
    <dbReference type="NCBI Taxonomy" id="5742"/>
    <lineage>
        <taxon>Eukaryota</taxon>
        <taxon>Metamonada</taxon>
        <taxon>Diplomonadida</taxon>
        <taxon>Hexamitidae</taxon>
        <taxon>Giardiinae</taxon>
        <taxon>Giardia</taxon>
    </lineage>
</organism>
<proteinExistence type="predicted"/>